<dbReference type="AlphaFoldDB" id="A0A6J0MV16"/>
<dbReference type="InterPro" id="IPR001099">
    <property type="entry name" value="Chalcone/stilbene_synt_N"/>
</dbReference>
<dbReference type="InterPro" id="IPR016039">
    <property type="entry name" value="Thiolase-like"/>
</dbReference>
<evidence type="ECO:0000313" key="6">
    <source>
        <dbReference type="RefSeq" id="XP_018476297.1"/>
    </source>
</evidence>
<proteinExistence type="predicted"/>
<dbReference type="OrthoDB" id="10519584at2759"/>
<evidence type="ECO:0000256" key="3">
    <source>
        <dbReference type="SAM" id="Coils"/>
    </source>
</evidence>
<dbReference type="PANTHER" id="PTHR11877">
    <property type="entry name" value="HYDROXYMETHYLGLUTARYL-COA SYNTHASE"/>
    <property type="match status" value="1"/>
</dbReference>
<name>A0A6J0MV16_RAPSA</name>
<dbReference type="GeneID" id="108847534"/>
<feature type="coiled-coil region" evidence="3">
    <location>
        <begin position="120"/>
        <end position="161"/>
    </location>
</feature>
<gene>
    <name evidence="6" type="primary">LOC108847534</name>
</gene>
<keyword evidence="1" id="KW-0808">Transferase</keyword>
<reference evidence="6" key="2">
    <citation type="submission" date="2025-08" db="UniProtKB">
        <authorList>
            <consortium name="RefSeq"/>
        </authorList>
    </citation>
    <scope>IDENTIFICATION</scope>
    <source>
        <tissue evidence="6">Leaf</tissue>
    </source>
</reference>
<dbReference type="Proteomes" id="UP000504610">
    <property type="component" value="Chromosome 3"/>
</dbReference>
<evidence type="ECO:0000313" key="5">
    <source>
        <dbReference type="Proteomes" id="UP000504610"/>
    </source>
</evidence>
<keyword evidence="5" id="KW-1185">Reference proteome</keyword>
<dbReference type="RefSeq" id="XP_018476297.1">
    <property type="nucleotide sequence ID" value="XM_018620795.2"/>
</dbReference>
<organism evidence="5 6">
    <name type="scientific">Raphanus sativus</name>
    <name type="common">Radish</name>
    <name type="synonym">Raphanus raphanistrum var. sativus</name>
    <dbReference type="NCBI Taxonomy" id="3726"/>
    <lineage>
        <taxon>Eukaryota</taxon>
        <taxon>Viridiplantae</taxon>
        <taxon>Streptophyta</taxon>
        <taxon>Embryophyta</taxon>
        <taxon>Tracheophyta</taxon>
        <taxon>Spermatophyta</taxon>
        <taxon>Magnoliopsida</taxon>
        <taxon>eudicotyledons</taxon>
        <taxon>Gunneridae</taxon>
        <taxon>Pentapetalae</taxon>
        <taxon>rosids</taxon>
        <taxon>malvids</taxon>
        <taxon>Brassicales</taxon>
        <taxon>Brassicaceae</taxon>
        <taxon>Brassiceae</taxon>
        <taxon>Raphanus</taxon>
    </lineage>
</organism>
<dbReference type="Pfam" id="PF00195">
    <property type="entry name" value="Chal_sti_synt_N"/>
    <property type="match status" value="1"/>
</dbReference>
<evidence type="ECO:0000256" key="2">
    <source>
        <dbReference type="ARBA" id="ARBA00023315"/>
    </source>
</evidence>
<dbReference type="InterPro" id="IPR011141">
    <property type="entry name" value="Polyketide_synthase_type-III"/>
</dbReference>
<dbReference type="Gene3D" id="3.40.47.10">
    <property type="match status" value="1"/>
</dbReference>
<keyword evidence="3" id="KW-0175">Coiled coil</keyword>
<evidence type="ECO:0000256" key="1">
    <source>
        <dbReference type="ARBA" id="ARBA00022679"/>
    </source>
</evidence>
<protein>
    <submittedName>
        <fullName evidence="6">Chalcone synthase 4</fullName>
    </submittedName>
</protein>
<reference evidence="5" key="1">
    <citation type="journal article" date="2019" name="Database">
        <title>The radish genome database (RadishGD): an integrated information resource for radish genomics.</title>
        <authorList>
            <person name="Yu H.J."/>
            <person name="Baek S."/>
            <person name="Lee Y.J."/>
            <person name="Cho A."/>
            <person name="Mun J.H."/>
        </authorList>
    </citation>
    <scope>NUCLEOTIDE SEQUENCE [LARGE SCALE GENOMIC DNA]</scope>
    <source>
        <strain evidence="5">cv. WK10039</strain>
    </source>
</reference>
<sequence>MANVGVSRMEKPFKIIVDISTLKEEAAVRLVKELGQPRSSITHVVFYSASIRNTKADSRLTSLLDAGPCVQYLPYEKDRFDSKTASLCCKDLSHNNPGRPVLVVCSELTPTSSGGLSPEVEELQIHIRVITKEMEKLSSDNRLLKEKALEFQLRAEKAEARLRAEARLQRSSFP</sequence>
<dbReference type="GO" id="GO:0030639">
    <property type="term" value="P:polyketide biosynthetic process"/>
    <property type="evidence" value="ECO:0007669"/>
    <property type="project" value="TreeGrafter"/>
</dbReference>
<accession>A0A6J0MV16</accession>
<keyword evidence="2" id="KW-0012">Acyltransferase</keyword>
<dbReference type="PANTHER" id="PTHR11877:SF14">
    <property type="entry name" value="CHALCONE SYNTHASE"/>
    <property type="match status" value="1"/>
</dbReference>
<dbReference type="GO" id="GO:0016747">
    <property type="term" value="F:acyltransferase activity, transferring groups other than amino-acyl groups"/>
    <property type="evidence" value="ECO:0007669"/>
    <property type="project" value="InterPro"/>
</dbReference>
<dbReference type="KEGG" id="rsz:108847534"/>
<evidence type="ECO:0000259" key="4">
    <source>
        <dbReference type="Pfam" id="PF00195"/>
    </source>
</evidence>
<feature type="domain" description="Chalcone/stilbene synthase N-terminal" evidence="4">
    <location>
        <begin position="15"/>
        <end position="110"/>
    </location>
</feature>
<dbReference type="SUPFAM" id="SSF53901">
    <property type="entry name" value="Thiolase-like"/>
    <property type="match status" value="1"/>
</dbReference>